<feature type="compositionally biased region" description="Basic residues" evidence="2">
    <location>
        <begin position="127"/>
        <end position="136"/>
    </location>
</feature>
<evidence type="ECO:0000259" key="3">
    <source>
        <dbReference type="Pfam" id="PF07516"/>
    </source>
</evidence>
<evidence type="ECO:0000313" key="4">
    <source>
        <dbReference type="EMBL" id="GAG18053.1"/>
    </source>
</evidence>
<evidence type="ECO:0000256" key="2">
    <source>
        <dbReference type="SAM" id="MobiDB-lite"/>
    </source>
</evidence>
<feature type="non-terminal residue" evidence="4">
    <location>
        <position position="1"/>
    </location>
</feature>
<keyword evidence="1" id="KW-0963">Cytoplasm</keyword>
<dbReference type="Gene3D" id="1.10.3060.10">
    <property type="entry name" value="Helical scaffold and wing domains of SecA"/>
    <property type="match status" value="1"/>
</dbReference>
<dbReference type="EMBL" id="BARS01032750">
    <property type="protein sequence ID" value="GAG18053.1"/>
    <property type="molecule type" value="Genomic_DNA"/>
</dbReference>
<dbReference type="InterPro" id="IPR004027">
    <property type="entry name" value="SEC_C_motif"/>
</dbReference>
<dbReference type="AlphaFoldDB" id="X0W081"/>
<accession>X0W081</accession>
<gene>
    <name evidence="4" type="ORF">S01H1_50805</name>
</gene>
<name>X0W081_9ZZZZ</name>
<organism evidence="4">
    <name type="scientific">marine sediment metagenome</name>
    <dbReference type="NCBI Taxonomy" id="412755"/>
    <lineage>
        <taxon>unclassified sequences</taxon>
        <taxon>metagenomes</taxon>
        <taxon>ecological metagenomes</taxon>
    </lineage>
</organism>
<dbReference type="InterPro" id="IPR036266">
    <property type="entry name" value="SecA_Wing/Scaffold_sf"/>
</dbReference>
<dbReference type="GO" id="GO:0016020">
    <property type="term" value="C:membrane"/>
    <property type="evidence" value="ECO:0007669"/>
    <property type="project" value="InterPro"/>
</dbReference>
<dbReference type="GO" id="GO:0017038">
    <property type="term" value="P:protein import"/>
    <property type="evidence" value="ECO:0007669"/>
    <property type="project" value="InterPro"/>
</dbReference>
<protein>
    <recommendedName>
        <fullName evidence="3">SecA Wing/Scaffold domain-containing protein</fullName>
    </recommendedName>
</protein>
<sequence length="136" mass="15257">LREGIFLRAYGQKDPLVEYKREGYEMFSEMMANAKEDIASDIFRMTFSKPAMQRMMAEAPKEYVHKEVSAFGKPEMEGEPAFVGAPEQPEASYSSTEGEAARPSRKPFVRTEKKIGPNDPCPCGSGKKYKRCCGAK</sequence>
<proteinExistence type="predicted"/>
<dbReference type="Pfam" id="PF02810">
    <property type="entry name" value="SEC-C"/>
    <property type="match status" value="1"/>
</dbReference>
<dbReference type="SUPFAM" id="SSF81886">
    <property type="entry name" value="Helical scaffold and wing domains of SecA"/>
    <property type="match status" value="1"/>
</dbReference>
<feature type="domain" description="SecA Wing/Scaffold" evidence="3">
    <location>
        <begin position="1"/>
        <end position="45"/>
    </location>
</feature>
<feature type="region of interest" description="Disordered" evidence="2">
    <location>
        <begin position="76"/>
        <end position="136"/>
    </location>
</feature>
<reference evidence="4" key="1">
    <citation type="journal article" date="2014" name="Front. Microbiol.">
        <title>High frequency of phylogenetically diverse reductive dehalogenase-homologous genes in deep subseafloor sedimentary metagenomes.</title>
        <authorList>
            <person name="Kawai M."/>
            <person name="Futagami T."/>
            <person name="Toyoda A."/>
            <person name="Takaki Y."/>
            <person name="Nishi S."/>
            <person name="Hori S."/>
            <person name="Arai W."/>
            <person name="Tsubouchi T."/>
            <person name="Morono Y."/>
            <person name="Uchiyama I."/>
            <person name="Ito T."/>
            <person name="Fujiyama A."/>
            <person name="Inagaki F."/>
            <person name="Takami H."/>
        </authorList>
    </citation>
    <scope>NUCLEOTIDE SEQUENCE</scope>
    <source>
        <strain evidence="4">Expedition CK06-06</strain>
    </source>
</reference>
<comment type="caution">
    <text evidence="4">The sequence shown here is derived from an EMBL/GenBank/DDBJ whole genome shotgun (WGS) entry which is preliminary data.</text>
</comment>
<dbReference type="Pfam" id="PF07516">
    <property type="entry name" value="SecA_SW"/>
    <property type="match status" value="1"/>
</dbReference>
<dbReference type="InterPro" id="IPR011116">
    <property type="entry name" value="SecA_Wing/Scaffold"/>
</dbReference>
<evidence type="ECO:0000256" key="1">
    <source>
        <dbReference type="ARBA" id="ARBA00022490"/>
    </source>
</evidence>